<accession>A0A2I0JLI7</accession>
<comment type="caution">
    <text evidence="1">The sequence shown here is derived from an EMBL/GenBank/DDBJ whole genome shotgun (WGS) entry which is preliminary data.</text>
</comment>
<organism evidence="1 2">
    <name type="scientific">Punica granatum</name>
    <name type="common">Pomegranate</name>
    <dbReference type="NCBI Taxonomy" id="22663"/>
    <lineage>
        <taxon>Eukaryota</taxon>
        <taxon>Viridiplantae</taxon>
        <taxon>Streptophyta</taxon>
        <taxon>Embryophyta</taxon>
        <taxon>Tracheophyta</taxon>
        <taxon>Spermatophyta</taxon>
        <taxon>Magnoliopsida</taxon>
        <taxon>eudicotyledons</taxon>
        <taxon>Gunneridae</taxon>
        <taxon>Pentapetalae</taxon>
        <taxon>rosids</taxon>
        <taxon>malvids</taxon>
        <taxon>Myrtales</taxon>
        <taxon>Lythraceae</taxon>
        <taxon>Punica</taxon>
    </lineage>
</organism>
<name>A0A2I0JLI7_PUNGR</name>
<gene>
    <name evidence="1" type="ORF">CRG98_023199</name>
</gene>
<sequence length="102" mass="11659">MEAELKLPRLSWFVVEELIHLLTQLEEVELAHLPYPTSVSRDNLGRLLPSVKTMVMTKWILLAMEAKVESVLEVETALEAELVLRVESELEAQLDNKVPYMA</sequence>
<proteinExistence type="predicted"/>
<dbReference type="AlphaFoldDB" id="A0A2I0JLI7"/>
<reference evidence="1 2" key="1">
    <citation type="submission" date="2017-11" db="EMBL/GenBank/DDBJ databases">
        <title>De-novo sequencing of pomegranate (Punica granatum L.) genome.</title>
        <authorList>
            <person name="Akparov Z."/>
            <person name="Amiraslanov A."/>
            <person name="Hajiyeva S."/>
            <person name="Abbasov M."/>
            <person name="Kaur K."/>
            <person name="Hamwieh A."/>
            <person name="Solovyev V."/>
            <person name="Salamov A."/>
            <person name="Braich B."/>
            <person name="Kosarev P."/>
            <person name="Mahmoud A."/>
            <person name="Hajiyev E."/>
            <person name="Babayeva S."/>
            <person name="Izzatullayeva V."/>
            <person name="Mammadov A."/>
            <person name="Mammadov A."/>
            <person name="Sharifova S."/>
            <person name="Ojaghi J."/>
            <person name="Eynullazada K."/>
            <person name="Bayramov B."/>
            <person name="Abdulazimova A."/>
            <person name="Shahmuradov I."/>
        </authorList>
    </citation>
    <scope>NUCLEOTIDE SEQUENCE [LARGE SCALE GENOMIC DNA]</scope>
    <source>
        <strain evidence="2">cv. AG2017</strain>
        <tissue evidence="1">Leaf</tissue>
    </source>
</reference>
<dbReference type="Proteomes" id="UP000233551">
    <property type="component" value="Unassembled WGS sequence"/>
</dbReference>
<dbReference type="EMBL" id="PGOL01001600">
    <property type="protein sequence ID" value="PKI56396.1"/>
    <property type="molecule type" value="Genomic_DNA"/>
</dbReference>
<protein>
    <submittedName>
        <fullName evidence="1">Uncharacterized protein</fullName>
    </submittedName>
</protein>
<evidence type="ECO:0000313" key="1">
    <source>
        <dbReference type="EMBL" id="PKI56396.1"/>
    </source>
</evidence>
<evidence type="ECO:0000313" key="2">
    <source>
        <dbReference type="Proteomes" id="UP000233551"/>
    </source>
</evidence>
<keyword evidence="2" id="KW-1185">Reference proteome</keyword>